<dbReference type="SUPFAM" id="SSF51971">
    <property type="entry name" value="Nucleotide-binding domain"/>
    <property type="match status" value="1"/>
</dbReference>
<feature type="domain" description="UDP-galactopyranose mutase C-terminal" evidence="1">
    <location>
        <begin position="135"/>
        <end position="340"/>
    </location>
</feature>
<dbReference type="AlphaFoldDB" id="A0A6N6VMA0"/>
<evidence type="ECO:0000259" key="1">
    <source>
        <dbReference type="Pfam" id="PF03275"/>
    </source>
</evidence>
<dbReference type="RefSeq" id="WP_152214576.1">
    <property type="nucleotide sequence ID" value="NZ_JBAQYD010000278.1"/>
</dbReference>
<evidence type="ECO:0000313" key="3">
    <source>
        <dbReference type="Proteomes" id="UP000468901"/>
    </source>
</evidence>
<evidence type="ECO:0000313" key="2">
    <source>
        <dbReference type="EMBL" id="KAB7742154.1"/>
    </source>
</evidence>
<dbReference type="GO" id="GO:0005829">
    <property type="term" value="C:cytosol"/>
    <property type="evidence" value="ECO:0007669"/>
    <property type="project" value="TreeGrafter"/>
</dbReference>
<sequence length="367" mass="42151">MSDYIVVGAGLTGAVIARALRDAGCRVLVLDRRDHVAGNVHDHLHPSGISIHTYGPHYFRTNDDDLWKFVNRFARFYKYEPAIKSLIDERHENWPIAGSYILRTIGKDWRPEFTGDPANFEEAALGLMPRLVYEKFVKGYTEKQWGVPATALSAGLVKRFDVREDDEPRLMRHIHQGIPVEGYTRMVEAMLDGIPVELNTDYLRRRDAFKPCRGLVFTGSIDEFFGFDMGHLVYRGQRRVHEYFVDADLLQPCGQVNNPDPLNGDHIRTLEWKQMMEPETARHIRGTVLTREIPFTPDDPAEYEYPFPDQANSELYARYRERASALKDVLICGRLGEYRYYDMDQAIARARLLARRLIGQAAVEGAS</sequence>
<dbReference type="Gene3D" id="3.40.50.720">
    <property type="entry name" value="NAD(P)-binding Rossmann-like Domain"/>
    <property type="match status" value="3"/>
</dbReference>
<dbReference type="PANTHER" id="PTHR21197">
    <property type="entry name" value="UDP-GALACTOPYRANOSE MUTASE"/>
    <property type="match status" value="1"/>
</dbReference>
<accession>A0A6N6VMA0</accession>
<dbReference type="InterPro" id="IPR015899">
    <property type="entry name" value="UDP-GalPyranose_mutase_C"/>
</dbReference>
<dbReference type="EMBL" id="WESC01000002">
    <property type="protein sequence ID" value="KAB7742154.1"/>
    <property type="molecule type" value="Genomic_DNA"/>
</dbReference>
<protein>
    <submittedName>
        <fullName evidence="2">FAD-dependent oxidoreductase</fullName>
    </submittedName>
</protein>
<dbReference type="GO" id="GO:0050660">
    <property type="term" value="F:flavin adenine dinucleotide binding"/>
    <property type="evidence" value="ECO:0007669"/>
    <property type="project" value="TreeGrafter"/>
</dbReference>
<organism evidence="2 3">
    <name type="scientific">Parvibaculum sedimenti</name>
    <dbReference type="NCBI Taxonomy" id="2608632"/>
    <lineage>
        <taxon>Bacteria</taxon>
        <taxon>Pseudomonadati</taxon>
        <taxon>Pseudomonadota</taxon>
        <taxon>Alphaproteobacteria</taxon>
        <taxon>Hyphomicrobiales</taxon>
        <taxon>Parvibaculaceae</taxon>
        <taxon>Parvibaculum</taxon>
    </lineage>
</organism>
<keyword evidence="3" id="KW-1185">Reference proteome</keyword>
<name>A0A6N6VMA0_9HYPH</name>
<dbReference type="Pfam" id="PF03275">
    <property type="entry name" value="GLF"/>
    <property type="match status" value="1"/>
</dbReference>
<reference evidence="2 3" key="1">
    <citation type="submission" date="2019-09" db="EMBL/GenBank/DDBJ databases">
        <title>Parvibaculum sedimenti sp. nov., isolated from sediment.</title>
        <authorList>
            <person name="Wang Y."/>
        </authorList>
    </citation>
    <scope>NUCLEOTIDE SEQUENCE [LARGE SCALE GENOMIC DNA]</scope>
    <source>
        <strain evidence="2 3">HXT-9</strain>
    </source>
</reference>
<dbReference type="PANTHER" id="PTHR21197:SF0">
    <property type="entry name" value="UDP-GALACTOPYRANOSE MUTASE"/>
    <property type="match status" value="1"/>
</dbReference>
<gene>
    <name evidence="2" type="ORF">F2P47_02455</name>
</gene>
<dbReference type="Proteomes" id="UP000468901">
    <property type="component" value="Unassembled WGS sequence"/>
</dbReference>
<comment type="caution">
    <text evidence="2">The sequence shown here is derived from an EMBL/GenBank/DDBJ whole genome shotgun (WGS) entry which is preliminary data.</text>
</comment>
<dbReference type="Pfam" id="PF13450">
    <property type="entry name" value="NAD_binding_8"/>
    <property type="match status" value="1"/>
</dbReference>
<dbReference type="GO" id="GO:0008767">
    <property type="term" value="F:UDP-galactopyranose mutase activity"/>
    <property type="evidence" value="ECO:0007669"/>
    <property type="project" value="InterPro"/>
</dbReference>
<proteinExistence type="predicted"/>